<dbReference type="EMBL" id="DRNB01000235">
    <property type="protein sequence ID" value="HHJ64548.1"/>
    <property type="molecule type" value="Genomic_DNA"/>
</dbReference>
<reference evidence="2" key="1">
    <citation type="journal article" date="2020" name="mSystems">
        <title>Genome- and Community-Level Interaction Insights into Carbon Utilization and Element Cycling Functions of Hydrothermarchaeota in Hydrothermal Sediment.</title>
        <authorList>
            <person name="Zhou Z."/>
            <person name="Liu Y."/>
            <person name="Xu W."/>
            <person name="Pan J."/>
            <person name="Luo Z.H."/>
            <person name="Li M."/>
        </authorList>
    </citation>
    <scope>NUCLEOTIDE SEQUENCE [LARGE SCALE GENOMIC DNA]</scope>
    <source>
        <strain evidence="2">HyVt-501</strain>
    </source>
</reference>
<evidence type="ECO:0000256" key="1">
    <source>
        <dbReference type="SAM" id="Phobius"/>
    </source>
</evidence>
<keyword evidence="1" id="KW-1133">Transmembrane helix</keyword>
<dbReference type="InterPro" id="IPR010178">
    <property type="entry name" value="Lit"/>
</dbReference>
<keyword evidence="1" id="KW-0812">Transmembrane</keyword>
<sequence>MFGEKGVPHRILAGLILIVTAPLLFVGVPVRIAFSEWFVEWEYSRADFPPDTYGLEDDYRKRLALLGLRAVLSEEGMEEFRKAVLPDGRRAFREKEIRHMEDVKKVLDVFFPLLYALLFLHLFLHLLLRDRIFTGWVLLLSSLFSLSLVAGAGAFALIDYDLAFEVFHNLFFEPDSWRFRYTDTLLRIYPMKFWFDGTVFVIGTASLLCAASLVAGLILIYRRSSSDRILSERDRR</sequence>
<name>A0A7C5L813_AQUAO</name>
<dbReference type="Proteomes" id="UP000885792">
    <property type="component" value="Unassembled WGS sequence"/>
</dbReference>
<dbReference type="AlphaFoldDB" id="A0A7C5L813"/>
<protein>
    <submittedName>
        <fullName evidence="2">TIGR01906 family membrane protein</fullName>
    </submittedName>
</protein>
<dbReference type="NCBIfam" id="TIGR01906">
    <property type="entry name" value="integ_TIGR01906"/>
    <property type="match status" value="1"/>
</dbReference>
<accession>A0A7C5L813</accession>
<feature type="transmembrane region" description="Helical" evidence="1">
    <location>
        <begin position="199"/>
        <end position="221"/>
    </location>
</feature>
<dbReference type="Pfam" id="PF07314">
    <property type="entry name" value="Lit"/>
    <property type="match status" value="1"/>
</dbReference>
<keyword evidence="1" id="KW-0472">Membrane</keyword>
<feature type="transmembrane region" description="Helical" evidence="1">
    <location>
        <begin position="109"/>
        <end position="128"/>
    </location>
</feature>
<evidence type="ECO:0000313" key="2">
    <source>
        <dbReference type="EMBL" id="HHJ64548.1"/>
    </source>
</evidence>
<comment type="caution">
    <text evidence="2">The sequence shown here is derived from an EMBL/GenBank/DDBJ whole genome shotgun (WGS) entry which is preliminary data.</text>
</comment>
<proteinExistence type="predicted"/>
<feature type="transmembrane region" description="Helical" evidence="1">
    <location>
        <begin position="12"/>
        <end position="34"/>
    </location>
</feature>
<organism evidence="2">
    <name type="scientific">Aquifex aeolicus</name>
    <dbReference type="NCBI Taxonomy" id="63363"/>
    <lineage>
        <taxon>Bacteria</taxon>
        <taxon>Pseudomonadati</taxon>
        <taxon>Aquificota</taxon>
        <taxon>Aquificia</taxon>
        <taxon>Aquificales</taxon>
        <taxon>Aquificaceae</taxon>
        <taxon>Aquifex</taxon>
    </lineage>
</organism>
<gene>
    <name evidence="2" type="ORF">ENJ61_06535</name>
</gene>
<feature type="transmembrane region" description="Helical" evidence="1">
    <location>
        <begin position="135"/>
        <end position="158"/>
    </location>
</feature>